<evidence type="ECO:0000256" key="4">
    <source>
        <dbReference type="SAM" id="MobiDB-lite"/>
    </source>
</evidence>
<keyword evidence="2" id="KW-0819">tRNA processing</keyword>
<evidence type="ECO:0000259" key="7">
    <source>
        <dbReference type="Pfam" id="PF25151"/>
    </source>
</evidence>
<dbReference type="InterPro" id="IPR051954">
    <property type="entry name" value="tRNA_methyltransferase_THADA"/>
</dbReference>
<proteinExistence type="inferred from homology"/>
<dbReference type="PANTHER" id="PTHR14387:SF0">
    <property type="entry name" value="DUF2428 DOMAIN-CONTAINING PROTEIN"/>
    <property type="match status" value="1"/>
</dbReference>
<dbReference type="GeneID" id="85305249"/>
<evidence type="ECO:0000256" key="2">
    <source>
        <dbReference type="ARBA" id="ARBA00022694"/>
    </source>
</evidence>
<dbReference type="GO" id="GO:0030488">
    <property type="term" value="P:tRNA methylation"/>
    <property type="evidence" value="ECO:0007669"/>
    <property type="project" value="TreeGrafter"/>
</dbReference>
<gene>
    <name evidence="8" type="ORF">QBC33DRAFT_132898</name>
</gene>
<reference evidence="8" key="1">
    <citation type="submission" date="2023-06" db="EMBL/GenBank/DDBJ databases">
        <title>Genome-scale phylogeny and comparative genomics of the fungal order Sordariales.</title>
        <authorList>
            <consortium name="Lawrence Berkeley National Laboratory"/>
            <person name="Hensen N."/>
            <person name="Bonometti L."/>
            <person name="Westerberg I."/>
            <person name="Brannstrom I.O."/>
            <person name="Guillou S."/>
            <person name="Cros-Aarteil S."/>
            <person name="Calhoun S."/>
            <person name="Haridas S."/>
            <person name="Kuo A."/>
            <person name="Mondo S."/>
            <person name="Pangilinan J."/>
            <person name="Riley R."/>
            <person name="Labutti K."/>
            <person name="Andreopoulos B."/>
            <person name="Lipzen A."/>
            <person name="Chen C."/>
            <person name="Yanf M."/>
            <person name="Daum C."/>
            <person name="Ng V."/>
            <person name="Clum A."/>
            <person name="Steindorff A."/>
            <person name="Ohm R."/>
            <person name="Martin F."/>
            <person name="Silar P."/>
            <person name="Natvig D."/>
            <person name="Lalanne C."/>
            <person name="Gautier V."/>
            <person name="Ament-Velasquez S.L."/>
            <person name="Kruys A."/>
            <person name="Hutchinson M.I."/>
            <person name="Powell A.J."/>
            <person name="Barry K."/>
            <person name="Miller A.N."/>
            <person name="Grigoriev I.V."/>
            <person name="Debuchy R."/>
            <person name="Gladieux P."/>
            <person name="Thoren M.H."/>
            <person name="Johannesson H."/>
        </authorList>
    </citation>
    <scope>NUCLEOTIDE SEQUENCE</scope>
    <source>
        <strain evidence="8">8032-3</strain>
    </source>
</reference>
<dbReference type="InterPro" id="IPR056843">
    <property type="entry name" value="THADA-like_TPR"/>
</dbReference>
<comment type="similarity">
    <text evidence="1">Belongs to the THADA family.</text>
</comment>
<keyword evidence="3" id="KW-0175">Coiled coil</keyword>
<organism evidence="8 9">
    <name type="scientific">Phialemonium atrogriseum</name>
    <dbReference type="NCBI Taxonomy" id="1093897"/>
    <lineage>
        <taxon>Eukaryota</taxon>
        <taxon>Fungi</taxon>
        <taxon>Dikarya</taxon>
        <taxon>Ascomycota</taxon>
        <taxon>Pezizomycotina</taxon>
        <taxon>Sordariomycetes</taxon>
        <taxon>Sordariomycetidae</taxon>
        <taxon>Cephalothecales</taxon>
        <taxon>Cephalothecaceae</taxon>
        <taxon>Phialemonium</taxon>
    </lineage>
</organism>
<dbReference type="RefSeq" id="XP_060281939.1">
    <property type="nucleotide sequence ID" value="XM_060422062.1"/>
</dbReference>
<accession>A0AAJ0C122</accession>
<feature type="domain" description="DUF2428" evidence="5">
    <location>
        <begin position="682"/>
        <end position="923"/>
    </location>
</feature>
<evidence type="ECO:0000256" key="1">
    <source>
        <dbReference type="ARBA" id="ARBA00010409"/>
    </source>
</evidence>
<feature type="coiled-coil region" evidence="3">
    <location>
        <begin position="621"/>
        <end position="648"/>
    </location>
</feature>
<feature type="domain" description="tRNA (32-2'-O)-methyltransferase regulator THADA-like C-terminal TPR repeats region" evidence="7">
    <location>
        <begin position="925"/>
        <end position="1075"/>
    </location>
</feature>
<dbReference type="Pfam" id="PF25151">
    <property type="entry name" value="TPR_Trm732_C"/>
    <property type="match status" value="1"/>
</dbReference>
<comment type="caution">
    <text evidence="8">The sequence shown here is derived from an EMBL/GenBank/DDBJ whole genome shotgun (WGS) entry which is preliminary data.</text>
</comment>
<dbReference type="Proteomes" id="UP001244011">
    <property type="component" value="Unassembled WGS sequence"/>
</dbReference>
<evidence type="ECO:0000259" key="6">
    <source>
        <dbReference type="Pfam" id="PF25150"/>
    </source>
</evidence>
<evidence type="ECO:0000259" key="5">
    <source>
        <dbReference type="Pfam" id="PF10350"/>
    </source>
</evidence>
<evidence type="ECO:0000256" key="3">
    <source>
        <dbReference type="SAM" id="Coils"/>
    </source>
</evidence>
<dbReference type="InterPro" id="IPR056842">
    <property type="entry name" value="THADA-like_TPR_C"/>
</dbReference>
<name>A0AAJ0C122_9PEZI</name>
<evidence type="ECO:0000313" key="9">
    <source>
        <dbReference type="Proteomes" id="UP001244011"/>
    </source>
</evidence>
<protein>
    <submittedName>
        <fullName evidence="8">Death-receptor fusion protein-domain-containing protein</fullName>
    </submittedName>
</protein>
<dbReference type="SUPFAM" id="SSF48371">
    <property type="entry name" value="ARM repeat"/>
    <property type="match status" value="1"/>
</dbReference>
<sequence>MEGVSQGVSQGAAIVPGIDSDIFTNASTITSWLQEQPEDVKVQLARGIFSELIRDVVHPRLSSTKACVKLCGFVQLCTKSTNDYLRQWAFAEDTSMRLFTLYIELNESHQHSPMKLVLDVLITTFTHNPDPEVGTAIKTGVLDSLAAVVSRQSSRSLVKSSINSLVHFLSKHAINLDDIGSAYRKIKPSPSELPDLELWRSFVGDVFSWMNLRHVCPIAGKFLVQLFQYLQELASGPSHPNLSGFGIGVWLEWVQHGLAANPDILETIKNYVFAPLFKTDGSSSLQLLEILCRQKPIDGMGGELDSGARLQLAGLEVGRKCGLVGEPGSSNSTAPGTGAIVIQAEVLEHFLIHPSHIVRSSALSLLISSPLTTSPMSQETFDLLQRHLATCHSDYDTKFRCEMLGYSGELVNRVQNVIAVAKRSLSKSGVKTKTPASVNGHVATTPKKAKTNPEDLLGDEKETREVLERHESFLSWYMAFLKGELIPTASYQRHITALRVLLMFLKTKKRTLAPEEPFDVNPIATLCTDPTWDRLILDLIMDPFDDVREAAATILQNLPQSIISTHVDFGANSSTLLASLREFCARVTSLAGRTGRADHGNGAARSQGLLCSWLSTQDMRVAHILDTLDRLEGKLSRAEQDLGHAATEDSVHVDFAALGYIWQVLVSGDKYSDSERQSLQQVQRRMFQSCEHVWKIVRPVLCIDTPEGHLPEELEEVEGLDTKDLLSYSFRAVHESSNLMRIIVSGLRNCNTATALYPPLDVFNGIGSLTFDQLSKLRHRGAFATVTSTFSTCCQLTQKLTDAFPDMPKSLDHLRAWYEGAIACIMNQASTTRRSAGIPALVIGILTANAESPSFKEVMLTLVRIAEKIARTSETDGSNLPQVHALNCLKDIFRGSLLSKRAETYLPTTLQLAASSLRSEVWAIRNCGLLLLRSLIDCLFGTGESKSSLESGWDGHTVRISYIKYPTLPGVLLGLLKPGEKSLELSAQSGAAAEAVFPALDIIRRAGPPEEHRDELYGYVEGYLGSHLWHVREMAARTLCSFLLRADWVGAVKELLSRSRSDANRLHGTLLTIKFVLERRMETGADAAKEDLPQMISTMGELLQECRLLQASPEVRAALLEILNLISRLNLVAILEETPAASILGNASEQGQATIASASSALLRMQLGIQIVHESARHADVGRLQLGLKRALEIDADTACNMLTTIPETWQARGAPGVCSQFCELYLDVPKHSDRPEPRTLALLNLRDLMDSILHDGELDQLPSEERLQQLWAEIQMGDINPTLSQAILAVSGTLVATRVVRGSVGPQTVEHQVRAWGAMVADALDIDNTFDTRFAATEAIRSFTSATGPRTGSQYLPCILALYDALNDDDEEVRDVAAAAAASIVGRRVASLEAADLLLDWLGRHFSHDEAFRSAVAGRLVGQQTDPCSTTDPAWASAEDLLDEALEFDDSLFAVEEQNLFIDEVRESKRWLRVFGGFASRPEGESHRRLRDWTTAGLRALIGLARRDDRPLGWASQQQVFALCSRVLLCAGTLNTMGNSAELGDLLREFSVAGRASGVHGSLLQYAGGQPE</sequence>
<dbReference type="GO" id="GO:0005829">
    <property type="term" value="C:cytosol"/>
    <property type="evidence" value="ECO:0007669"/>
    <property type="project" value="TreeGrafter"/>
</dbReference>
<evidence type="ECO:0000313" key="8">
    <source>
        <dbReference type="EMBL" id="KAK1765726.1"/>
    </source>
</evidence>
<keyword evidence="9" id="KW-1185">Reference proteome</keyword>
<feature type="region of interest" description="Disordered" evidence="4">
    <location>
        <begin position="430"/>
        <end position="455"/>
    </location>
</feature>
<dbReference type="EMBL" id="MU839014">
    <property type="protein sequence ID" value="KAK1765726.1"/>
    <property type="molecule type" value="Genomic_DNA"/>
</dbReference>
<dbReference type="PANTHER" id="PTHR14387">
    <property type="entry name" value="THADA/DEATH RECEPTOR INTERACTING PROTEIN"/>
    <property type="match status" value="1"/>
</dbReference>
<dbReference type="InterPro" id="IPR016024">
    <property type="entry name" value="ARM-type_fold"/>
</dbReference>
<dbReference type="Pfam" id="PF26523">
    <property type="entry name" value="Trm732_C"/>
    <property type="match status" value="1"/>
</dbReference>
<dbReference type="Pfam" id="PF10350">
    <property type="entry name" value="DUF2428"/>
    <property type="match status" value="1"/>
</dbReference>
<feature type="domain" description="tRNA (32-2'-O)-methyltransferase regulator THADA-like TPR repeats region" evidence="6">
    <location>
        <begin position="249"/>
        <end position="549"/>
    </location>
</feature>
<dbReference type="Pfam" id="PF25150">
    <property type="entry name" value="TPR_Trm732"/>
    <property type="match status" value="1"/>
</dbReference>
<dbReference type="InterPro" id="IPR019442">
    <property type="entry name" value="THADA/TRM732_DUF2428"/>
</dbReference>